<reference evidence="1" key="1">
    <citation type="submission" date="2014-09" db="EMBL/GenBank/DDBJ databases">
        <authorList>
            <person name="Magalhaes I.L.F."/>
            <person name="Oliveira U."/>
            <person name="Santos F.R."/>
            <person name="Vidigal T.H.D.A."/>
            <person name="Brescovit A.D."/>
            <person name="Santos A.J."/>
        </authorList>
    </citation>
    <scope>NUCLEOTIDE SEQUENCE</scope>
    <source>
        <tissue evidence="1">Shoot tissue taken approximately 20 cm above the soil surface</tissue>
    </source>
</reference>
<evidence type="ECO:0000313" key="1">
    <source>
        <dbReference type="EMBL" id="JAE14152.1"/>
    </source>
</evidence>
<dbReference type="AlphaFoldDB" id="A0A0A9FPD1"/>
<name>A0A0A9FPD1_ARUDO</name>
<organism evidence="1">
    <name type="scientific">Arundo donax</name>
    <name type="common">Giant reed</name>
    <name type="synonym">Donax arundinaceus</name>
    <dbReference type="NCBI Taxonomy" id="35708"/>
    <lineage>
        <taxon>Eukaryota</taxon>
        <taxon>Viridiplantae</taxon>
        <taxon>Streptophyta</taxon>
        <taxon>Embryophyta</taxon>
        <taxon>Tracheophyta</taxon>
        <taxon>Spermatophyta</taxon>
        <taxon>Magnoliopsida</taxon>
        <taxon>Liliopsida</taxon>
        <taxon>Poales</taxon>
        <taxon>Poaceae</taxon>
        <taxon>PACMAD clade</taxon>
        <taxon>Arundinoideae</taxon>
        <taxon>Arundineae</taxon>
        <taxon>Arundo</taxon>
    </lineage>
</organism>
<sequence>MILCSEAPEDIHVGLSDDRRKVHQRNFSREHQFQLCSPDFR</sequence>
<protein>
    <submittedName>
        <fullName evidence="1">Uncharacterized protein</fullName>
    </submittedName>
</protein>
<accession>A0A0A9FPD1</accession>
<reference evidence="1" key="2">
    <citation type="journal article" date="2015" name="Data Brief">
        <title>Shoot transcriptome of the giant reed, Arundo donax.</title>
        <authorList>
            <person name="Barrero R.A."/>
            <person name="Guerrero F.D."/>
            <person name="Moolhuijzen P."/>
            <person name="Goolsby J.A."/>
            <person name="Tidwell J."/>
            <person name="Bellgard S.E."/>
            <person name="Bellgard M.I."/>
        </authorList>
    </citation>
    <scope>NUCLEOTIDE SEQUENCE</scope>
    <source>
        <tissue evidence="1">Shoot tissue taken approximately 20 cm above the soil surface</tissue>
    </source>
</reference>
<proteinExistence type="predicted"/>
<dbReference type="EMBL" id="GBRH01183744">
    <property type="protein sequence ID" value="JAE14152.1"/>
    <property type="molecule type" value="Transcribed_RNA"/>
</dbReference>